<evidence type="ECO:0000256" key="7">
    <source>
        <dbReference type="SAM" id="MobiDB-lite"/>
    </source>
</evidence>
<evidence type="ECO:0000256" key="4">
    <source>
        <dbReference type="ARBA" id="ARBA00022884"/>
    </source>
</evidence>
<dbReference type="GO" id="GO:0005737">
    <property type="term" value="C:cytoplasm"/>
    <property type="evidence" value="ECO:0007669"/>
    <property type="project" value="UniProtKB-SubCell"/>
</dbReference>
<dbReference type="Pfam" id="PF04000">
    <property type="entry name" value="Sas10_Utp3"/>
    <property type="match status" value="1"/>
</dbReference>
<dbReference type="GO" id="GO:0010468">
    <property type="term" value="P:regulation of gene expression"/>
    <property type="evidence" value="ECO:0007669"/>
    <property type="project" value="TreeGrafter"/>
</dbReference>
<sequence length="216" mass="24410">MCSIHRILSYTAENKVATVTVYPYIIVTTQSNSPQEHGKIDGASALRVDRKLHSVSQGSRVRLVIEEMAEGPEDATMEDFPAEIGEYLACFDSSVTSVNDVVQKLISASKSEQKLDPLEQAKLDLMSVYALNSLFWAYLVTQGINPKDHGIKHELERIRKSMNRVKEISDKKKAARLDKEAASRFLRNAMWDAEEYKNKNKASAEHPNKTKQRKLN</sequence>
<keyword evidence="3 6" id="KW-0698">rRNA processing</keyword>
<evidence type="ECO:0000256" key="5">
    <source>
        <dbReference type="ARBA" id="ARBA00023242"/>
    </source>
</evidence>
<reference evidence="8" key="3">
    <citation type="submission" date="2025-09" db="UniProtKB">
        <authorList>
            <consortium name="Ensembl"/>
        </authorList>
    </citation>
    <scope>IDENTIFICATION</scope>
</reference>
<keyword evidence="6" id="KW-0238">DNA-binding</keyword>
<reference evidence="8" key="2">
    <citation type="submission" date="2025-08" db="UniProtKB">
        <authorList>
            <consortium name="Ensembl"/>
        </authorList>
    </citation>
    <scope>IDENTIFICATION</scope>
</reference>
<comment type="subunit">
    <text evidence="6">Monomer and homodimer.</text>
</comment>
<dbReference type="Ensembl" id="ENSDCDT00010054315.1">
    <property type="protein sequence ID" value="ENSDCDP00010044224.1"/>
    <property type="gene ID" value="ENSDCDG00010027410.1"/>
</dbReference>
<dbReference type="PANTHER" id="PTHR15341:SF3">
    <property type="entry name" value="NUCLEAR NUCLEIC ACID-BINDING PROTEIN C1D"/>
    <property type="match status" value="1"/>
</dbReference>
<dbReference type="GO" id="GO:0003677">
    <property type="term" value="F:DNA binding"/>
    <property type="evidence" value="ECO:0007669"/>
    <property type="project" value="UniProtKB-KW"/>
</dbReference>
<feature type="region of interest" description="Disordered" evidence="7">
    <location>
        <begin position="197"/>
        <end position="216"/>
    </location>
</feature>
<comment type="function">
    <text evidence="6">Plays a role in the recruitment of the exosome to pre-rRNA to mediate the 3'-5' end processing of the 5.8S rRNA.</text>
</comment>
<keyword evidence="4 6" id="KW-0694">RNA-binding</keyword>
<evidence type="ECO:0000256" key="6">
    <source>
        <dbReference type="RuleBase" id="RU368003"/>
    </source>
</evidence>
<feature type="compositionally biased region" description="Basic and acidic residues" evidence="7">
    <location>
        <begin position="197"/>
        <end position="208"/>
    </location>
</feature>
<dbReference type="GeneTree" id="ENSGT00390000015405"/>
<dbReference type="GO" id="GO:0005730">
    <property type="term" value="C:nucleolus"/>
    <property type="evidence" value="ECO:0007669"/>
    <property type="project" value="UniProtKB-SubCell"/>
</dbReference>
<dbReference type="InterPro" id="IPR007146">
    <property type="entry name" value="Sas10/Utp3/C1D"/>
</dbReference>
<evidence type="ECO:0000256" key="1">
    <source>
        <dbReference type="ARBA" id="ARBA00009154"/>
    </source>
</evidence>
<accession>A0AAY4DGF6</accession>
<dbReference type="Proteomes" id="UP000694580">
    <property type="component" value="Chromosome 8"/>
</dbReference>
<name>A0AAY4DGF6_9TELE</name>
<dbReference type="GO" id="GO:0000460">
    <property type="term" value="P:maturation of 5.8S rRNA"/>
    <property type="evidence" value="ECO:0007669"/>
    <property type="project" value="TreeGrafter"/>
</dbReference>
<organism evidence="8 9">
    <name type="scientific">Denticeps clupeoides</name>
    <name type="common">denticle herring</name>
    <dbReference type="NCBI Taxonomy" id="299321"/>
    <lineage>
        <taxon>Eukaryota</taxon>
        <taxon>Metazoa</taxon>
        <taxon>Chordata</taxon>
        <taxon>Craniata</taxon>
        <taxon>Vertebrata</taxon>
        <taxon>Euteleostomi</taxon>
        <taxon>Actinopterygii</taxon>
        <taxon>Neopterygii</taxon>
        <taxon>Teleostei</taxon>
        <taxon>Clupei</taxon>
        <taxon>Clupeiformes</taxon>
        <taxon>Denticipitoidei</taxon>
        <taxon>Denticipitidae</taxon>
        <taxon>Denticeps</taxon>
    </lineage>
</organism>
<protein>
    <recommendedName>
        <fullName evidence="2 6">Nuclear nucleic acid-binding protein C1D</fullName>
    </recommendedName>
</protein>
<comment type="similarity">
    <text evidence="1 6">Belongs to the C1D family.</text>
</comment>
<gene>
    <name evidence="8" type="primary">C1D</name>
</gene>
<dbReference type="GO" id="GO:0003723">
    <property type="term" value="F:RNA binding"/>
    <property type="evidence" value="ECO:0007669"/>
    <property type="project" value="UniProtKB-UniRule"/>
</dbReference>
<reference evidence="8 9" key="1">
    <citation type="submission" date="2020-06" db="EMBL/GenBank/DDBJ databases">
        <authorList>
            <consortium name="Wellcome Sanger Institute Data Sharing"/>
        </authorList>
    </citation>
    <scope>NUCLEOTIDE SEQUENCE [LARGE SCALE GENOMIC DNA]</scope>
</reference>
<keyword evidence="9" id="KW-1185">Reference proteome</keyword>
<dbReference type="PANTHER" id="PTHR15341">
    <property type="entry name" value="SUN-COR STEROID HORMONE RECEPTOR CO-REPRESSOR"/>
    <property type="match status" value="1"/>
</dbReference>
<keyword evidence="6" id="KW-0963">Cytoplasm</keyword>
<dbReference type="AlphaFoldDB" id="A0AAY4DGF6"/>
<proteinExistence type="inferred from homology"/>
<dbReference type="InterPro" id="IPR011082">
    <property type="entry name" value="Exosome-assoc_fac/DNA_repair"/>
</dbReference>
<evidence type="ECO:0000313" key="9">
    <source>
        <dbReference type="Proteomes" id="UP000694580"/>
    </source>
</evidence>
<dbReference type="GO" id="GO:0000178">
    <property type="term" value="C:exosome (RNase complex)"/>
    <property type="evidence" value="ECO:0007669"/>
    <property type="project" value="TreeGrafter"/>
</dbReference>
<keyword evidence="5 6" id="KW-0539">Nucleus</keyword>
<evidence type="ECO:0000256" key="3">
    <source>
        <dbReference type="ARBA" id="ARBA00022552"/>
    </source>
</evidence>
<comment type="subcellular location">
    <subcellularLocation>
        <location evidence="6">Cytoplasm</location>
    </subcellularLocation>
    <subcellularLocation>
        <location evidence="6">Nucleus</location>
        <location evidence="6">Nucleolus</location>
    </subcellularLocation>
</comment>
<evidence type="ECO:0000256" key="2">
    <source>
        <dbReference type="ARBA" id="ARBA00015212"/>
    </source>
</evidence>
<evidence type="ECO:0000313" key="8">
    <source>
        <dbReference type="Ensembl" id="ENSDCDP00010044224.1"/>
    </source>
</evidence>